<dbReference type="Gene3D" id="1.10.10.10">
    <property type="entry name" value="Winged helix-like DNA-binding domain superfamily/Winged helix DNA-binding domain"/>
    <property type="match status" value="1"/>
</dbReference>
<dbReference type="Pfam" id="PF13191">
    <property type="entry name" value="AAA_16"/>
    <property type="match status" value="1"/>
</dbReference>
<dbReference type="InterPro" id="IPR011990">
    <property type="entry name" value="TPR-like_helical_dom_sf"/>
</dbReference>
<dbReference type="InterPro" id="IPR051677">
    <property type="entry name" value="AfsR-DnrI-RedD_regulator"/>
</dbReference>
<dbReference type="RefSeq" id="WP_157340283.1">
    <property type="nucleotide sequence ID" value="NZ_WSEK01000004.1"/>
</dbReference>
<dbReference type="EMBL" id="WSEK01000004">
    <property type="protein sequence ID" value="MVQ48206.1"/>
    <property type="molecule type" value="Genomic_DNA"/>
</dbReference>
<dbReference type="InterPro" id="IPR005158">
    <property type="entry name" value="BTAD"/>
</dbReference>
<evidence type="ECO:0000313" key="4">
    <source>
        <dbReference type="Proteomes" id="UP000473525"/>
    </source>
</evidence>
<dbReference type="Gene3D" id="1.25.40.10">
    <property type="entry name" value="Tetratricopeptide repeat domain"/>
    <property type="match status" value="2"/>
</dbReference>
<dbReference type="AlphaFoldDB" id="A0A6L6XNN4"/>
<gene>
    <name evidence="3" type="ORF">GON03_03360</name>
</gene>
<dbReference type="SUPFAM" id="SSF48452">
    <property type="entry name" value="TPR-like"/>
    <property type="match status" value="2"/>
</dbReference>
<dbReference type="InterPro" id="IPR036388">
    <property type="entry name" value="WH-like_DNA-bd_sf"/>
</dbReference>
<dbReference type="Proteomes" id="UP000473525">
    <property type="component" value="Unassembled WGS sequence"/>
</dbReference>
<name>A0A6L6XNN4_9ACTN</name>
<evidence type="ECO:0000259" key="1">
    <source>
        <dbReference type="SMART" id="SM00382"/>
    </source>
</evidence>
<keyword evidence="4" id="KW-1185">Reference proteome</keyword>
<dbReference type="Pfam" id="PF03704">
    <property type="entry name" value="BTAD"/>
    <property type="match status" value="1"/>
</dbReference>
<proteinExistence type="predicted"/>
<dbReference type="PANTHER" id="PTHR35807">
    <property type="entry name" value="TRANSCRIPTIONAL REGULATOR REDD-RELATED"/>
    <property type="match status" value="1"/>
</dbReference>
<sequence>MRVSVRISLLGDFAVEVDGRPVPSAEWSRRDPAALVKLLALTTGRLHREQVIETLWPGVPLHLGAPRLHKAAHHARRLLGHPGAVQLQQETVALFPEAELEVDARELLRRGREALAASDPAAAEAALALHAGPLLPQDPFEPWTAESRLAVESLHLELLRLAGRWADVLDLQPADEEAHLGLVRAYAARGDLRGARRQYERMEQALRHELGTAPSPEARRVRAELGEPARSADGEQPARVRLFGRRDLADLVDARLERAGTGRGGGMLLQGPAGVGKSTLLDLAESAARRRGWRSGRGSASAIEGSWPYAPVLEALGDLCRKHPALLDGLDDVYRTELDMALSGRELPWGGGSGHQRLFVAAAELVRLAAAGAGLLLVVDDLHEADEASTRLLHYLARCATGEAVLIAVALRPEGPRHVREAVDSLAARDPSALVQVPPLSADATRRLVAATHPDLPAEVVDEIWQLSAGLPFLALEQARNRTTGRTGDVLPPLPADVLVTFERVALLGTTFTTDEMLALAGVDEAVAYRQLEYAVASLLVEPGESGYRFRHPLIRESLVERMPTGVRLAARREVGETLAALGAPPARVAHQLLQGGLPSRAAPYVVQAVETAGALGAYRDALALVDGVLEHAPADVAGHLLARRGDLLMALGDPSALAAYRTALPRTTGTQHRLVRAGLARAAAFANELDTAAAALRGLELEGDAADGPILVAQGNLAFFEGDVDRAWQVASQARDLLVDPDGAWRLLDLVSLQGLIAHERGEWFERFLIEMRRTQGKDRLAVALFDAHLCVAEYLLYGPVSYPDVITQAEELRSRANHAGALRGVAFATALIGEAALLMGDVDRAERELTEAIELHRDSDAPAGEAHSLQRLAEVRLAQGDAAAARALLDQSLPLARWSMMSHHLLQRIYGTMIAAAPDPGAARVVVDRAEATIGAGDRCLLCDVMLEVPAAIACADVGDIADAERHLALAEESASRWAGSAWQAAILEVRARIAAASGLPHEAAELAEQAARLFESAGHVRDAERCRADRPSASVG</sequence>
<dbReference type="SMART" id="SM01043">
    <property type="entry name" value="BTAD"/>
    <property type="match status" value="1"/>
</dbReference>
<dbReference type="InterPro" id="IPR041664">
    <property type="entry name" value="AAA_16"/>
</dbReference>
<protein>
    <submittedName>
        <fullName evidence="3">AAA family ATPase</fullName>
    </submittedName>
</protein>
<accession>A0A6L6XNN4</accession>
<dbReference type="InterPro" id="IPR027417">
    <property type="entry name" value="P-loop_NTPase"/>
</dbReference>
<feature type="domain" description="AAA+ ATPase" evidence="1">
    <location>
        <begin position="263"/>
        <end position="471"/>
    </location>
</feature>
<organism evidence="3 4">
    <name type="scientific">Nocardioides agri</name>
    <dbReference type="NCBI Taxonomy" id="2682843"/>
    <lineage>
        <taxon>Bacteria</taxon>
        <taxon>Bacillati</taxon>
        <taxon>Actinomycetota</taxon>
        <taxon>Actinomycetes</taxon>
        <taxon>Propionibacteriales</taxon>
        <taxon>Nocardioidaceae</taxon>
        <taxon>Nocardioides</taxon>
    </lineage>
</organism>
<evidence type="ECO:0000259" key="2">
    <source>
        <dbReference type="SMART" id="SM01043"/>
    </source>
</evidence>
<dbReference type="SUPFAM" id="SSF52540">
    <property type="entry name" value="P-loop containing nucleoside triphosphate hydrolases"/>
    <property type="match status" value="1"/>
</dbReference>
<feature type="domain" description="Bacterial transcriptional activator" evidence="2">
    <location>
        <begin position="102"/>
        <end position="226"/>
    </location>
</feature>
<evidence type="ECO:0000313" key="3">
    <source>
        <dbReference type="EMBL" id="MVQ48206.1"/>
    </source>
</evidence>
<comment type="caution">
    <text evidence="3">The sequence shown here is derived from an EMBL/GenBank/DDBJ whole genome shotgun (WGS) entry which is preliminary data.</text>
</comment>
<dbReference type="SMART" id="SM00382">
    <property type="entry name" value="AAA"/>
    <property type="match status" value="1"/>
</dbReference>
<reference evidence="3 4" key="1">
    <citation type="submission" date="2019-12" db="EMBL/GenBank/DDBJ databases">
        <authorList>
            <person name="Huq M.A."/>
        </authorList>
    </citation>
    <scope>NUCLEOTIDE SEQUENCE [LARGE SCALE GENOMIC DNA]</scope>
    <source>
        <strain evidence="3 4">MAH-18</strain>
    </source>
</reference>
<dbReference type="InterPro" id="IPR003593">
    <property type="entry name" value="AAA+_ATPase"/>
</dbReference>